<sequence>MVQYAFTPWRDRRELLAVRRQFYPDLVEGRRSVSSGHGHDHGHGQAMPRQSVRHQDAQQSAVARVSVWMQRGHCPHMVESTALLVAAALSDAADSPAMASYAVRAAYAAAFSRFVTGLLDGQQDRARKLSMYSLARAIGLPAAFVELRHQATHESLPSLARLRAAARRALLWIWQYYWMQLGPVGTAADAAAADAAKAAPDDEPSPQDRSADRACREAVLRYVDETVAAGPDAARTTLADPDHTDRDTLDRYVQTWGRARVLAVLSAVSPTDSDKGSHSRVLRCIRLSQVVLQQPRKRSEEQKQTADNVNLVQGRQALDSADADEQDRVDDVMALDSQPEHDPEAPASRPQWARYEGDWKPKPIGVV</sequence>
<proteinExistence type="predicted"/>
<dbReference type="Pfam" id="PF04031">
    <property type="entry name" value="Las1"/>
    <property type="match status" value="1"/>
</dbReference>
<dbReference type="GO" id="GO:0090730">
    <property type="term" value="C:Las1 complex"/>
    <property type="evidence" value="ECO:0007669"/>
    <property type="project" value="InterPro"/>
</dbReference>
<dbReference type="GeneID" id="25977162"/>
<feature type="compositionally biased region" description="Basic and acidic residues" evidence="1">
    <location>
        <begin position="30"/>
        <end position="43"/>
    </location>
</feature>
<dbReference type="PANTHER" id="PTHR15002">
    <property type="entry name" value="RIBOSOMAL BIOGENESIS PROTEIN LAS1L"/>
    <property type="match status" value="1"/>
</dbReference>
<feature type="region of interest" description="Disordered" evidence="1">
    <location>
        <begin position="295"/>
        <end position="367"/>
    </location>
</feature>
<dbReference type="EMBL" id="GL629807">
    <property type="protein sequence ID" value="EFW99722.1"/>
    <property type="molecule type" value="Genomic_DNA"/>
</dbReference>
<dbReference type="HOGENOM" id="CLU_019519_1_0_1"/>
<evidence type="ECO:0000256" key="1">
    <source>
        <dbReference type="SAM" id="MobiDB-lite"/>
    </source>
</evidence>
<dbReference type="STRING" id="655863.F0XRA1"/>
<gene>
    <name evidence="2" type="ORF">CMQ_40</name>
</gene>
<dbReference type="RefSeq" id="XP_014169454.1">
    <property type="nucleotide sequence ID" value="XM_014313979.1"/>
</dbReference>
<dbReference type="Proteomes" id="UP000007796">
    <property type="component" value="Unassembled WGS sequence"/>
</dbReference>
<organism evidence="3">
    <name type="scientific">Grosmannia clavigera (strain kw1407 / UAMH 11150)</name>
    <name type="common">Blue stain fungus</name>
    <name type="synonym">Graphiocladiella clavigera</name>
    <dbReference type="NCBI Taxonomy" id="655863"/>
    <lineage>
        <taxon>Eukaryota</taxon>
        <taxon>Fungi</taxon>
        <taxon>Dikarya</taxon>
        <taxon>Ascomycota</taxon>
        <taxon>Pezizomycotina</taxon>
        <taxon>Sordariomycetes</taxon>
        <taxon>Sordariomycetidae</taxon>
        <taxon>Ophiostomatales</taxon>
        <taxon>Ophiostomataceae</taxon>
        <taxon>Leptographium</taxon>
    </lineage>
</organism>
<dbReference type="eggNOG" id="KOG2425">
    <property type="taxonomic scope" value="Eukaryota"/>
</dbReference>
<accession>F0XRA1</accession>
<dbReference type="InterPro" id="IPR007174">
    <property type="entry name" value="Las1"/>
</dbReference>
<dbReference type="GO" id="GO:0030687">
    <property type="term" value="C:preribosome, large subunit precursor"/>
    <property type="evidence" value="ECO:0007669"/>
    <property type="project" value="TreeGrafter"/>
</dbReference>
<evidence type="ECO:0000313" key="2">
    <source>
        <dbReference type="EMBL" id="EFW99722.1"/>
    </source>
</evidence>
<dbReference type="PANTHER" id="PTHR15002:SF0">
    <property type="entry name" value="RIBOSOMAL BIOGENESIS PROTEIN LAS1L"/>
    <property type="match status" value="1"/>
</dbReference>
<dbReference type="GO" id="GO:0000460">
    <property type="term" value="P:maturation of 5.8S rRNA"/>
    <property type="evidence" value="ECO:0007669"/>
    <property type="project" value="TreeGrafter"/>
</dbReference>
<dbReference type="InParanoid" id="F0XRA1"/>
<dbReference type="OrthoDB" id="10263222at2759"/>
<keyword evidence="3" id="KW-1185">Reference proteome</keyword>
<dbReference type="GO" id="GO:0000470">
    <property type="term" value="P:maturation of LSU-rRNA"/>
    <property type="evidence" value="ECO:0007669"/>
    <property type="project" value="TreeGrafter"/>
</dbReference>
<protein>
    <submittedName>
        <fullName evidence="2">Las1-like protein</fullName>
    </submittedName>
</protein>
<evidence type="ECO:0000313" key="3">
    <source>
        <dbReference type="Proteomes" id="UP000007796"/>
    </source>
</evidence>
<dbReference type="GO" id="GO:0004519">
    <property type="term" value="F:endonuclease activity"/>
    <property type="evidence" value="ECO:0007669"/>
    <property type="project" value="InterPro"/>
</dbReference>
<name>F0XRA1_GROCL</name>
<dbReference type="AlphaFoldDB" id="F0XRA1"/>
<reference evidence="2 3" key="1">
    <citation type="journal article" date="2011" name="Proc. Natl. Acad. Sci. U.S.A.">
        <title>Genome and transcriptome analyses of the mountain pine beetle-fungal symbiont Grosmannia clavigera, a lodgepole pine pathogen.</title>
        <authorList>
            <person name="DiGuistini S."/>
            <person name="Wang Y."/>
            <person name="Liao N.Y."/>
            <person name="Taylor G."/>
            <person name="Tanguay P."/>
            <person name="Feau N."/>
            <person name="Henrissat B."/>
            <person name="Chan S.K."/>
            <person name="Hesse-Orce U."/>
            <person name="Alamouti S.M."/>
            <person name="Tsui C.K.M."/>
            <person name="Docking R.T."/>
            <person name="Levasseur A."/>
            <person name="Haridas S."/>
            <person name="Robertson G."/>
            <person name="Birol I."/>
            <person name="Holt R.A."/>
            <person name="Marra M.A."/>
            <person name="Hamelin R.C."/>
            <person name="Hirst M."/>
            <person name="Jones S.J.M."/>
            <person name="Bohlmann J."/>
            <person name="Breuil C."/>
        </authorList>
    </citation>
    <scope>NUCLEOTIDE SEQUENCE [LARGE SCALE GENOMIC DNA]</scope>
    <source>
        <strain evidence="3">kw1407 / UAMH 11150</strain>
    </source>
</reference>
<feature type="region of interest" description="Disordered" evidence="1">
    <location>
        <begin position="30"/>
        <end position="55"/>
    </location>
</feature>